<name>A0A427B341_ENSVE</name>
<evidence type="ECO:0000313" key="3">
    <source>
        <dbReference type="EMBL" id="RRT82893.1"/>
    </source>
</evidence>
<organism evidence="3 4">
    <name type="scientific">Ensete ventricosum</name>
    <name type="common">Abyssinian banana</name>
    <name type="synonym">Musa ensete</name>
    <dbReference type="NCBI Taxonomy" id="4639"/>
    <lineage>
        <taxon>Eukaryota</taxon>
        <taxon>Viridiplantae</taxon>
        <taxon>Streptophyta</taxon>
        <taxon>Embryophyta</taxon>
        <taxon>Tracheophyta</taxon>
        <taxon>Spermatophyta</taxon>
        <taxon>Magnoliopsida</taxon>
        <taxon>Liliopsida</taxon>
        <taxon>Zingiberales</taxon>
        <taxon>Musaceae</taxon>
        <taxon>Ensete</taxon>
    </lineage>
</organism>
<keyword evidence="2" id="KW-1133">Transmembrane helix</keyword>
<gene>
    <name evidence="3" type="ORF">B296_00016952</name>
</gene>
<feature type="compositionally biased region" description="Basic and acidic residues" evidence="1">
    <location>
        <begin position="184"/>
        <end position="195"/>
    </location>
</feature>
<feature type="compositionally biased region" description="Basic residues" evidence="1">
    <location>
        <begin position="1"/>
        <end position="12"/>
    </location>
</feature>
<dbReference type="EMBL" id="AMZH03000604">
    <property type="protein sequence ID" value="RRT82893.1"/>
    <property type="molecule type" value="Genomic_DNA"/>
</dbReference>
<keyword evidence="2" id="KW-0812">Transmembrane</keyword>
<proteinExistence type="predicted"/>
<reference evidence="3 4" key="1">
    <citation type="journal article" date="2014" name="Agronomy (Basel)">
        <title>A Draft Genome Sequence for Ensete ventricosum, the Drought-Tolerant Tree Against Hunger.</title>
        <authorList>
            <person name="Harrison J."/>
            <person name="Moore K.A."/>
            <person name="Paszkiewicz K."/>
            <person name="Jones T."/>
            <person name="Grant M."/>
            <person name="Ambacheew D."/>
            <person name="Muzemil S."/>
            <person name="Studholme D.J."/>
        </authorList>
    </citation>
    <scope>NUCLEOTIDE SEQUENCE [LARGE SCALE GENOMIC DNA]</scope>
</reference>
<evidence type="ECO:0000256" key="1">
    <source>
        <dbReference type="SAM" id="MobiDB-lite"/>
    </source>
</evidence>
<evidence type="ECO:0000313" key="4">
    <source>
        <dbReference type="Proteomes" id="UP000287651"/>
    </source>
</evidence>
<dbReference type="Proteomes" id="UP000287651">
    <property type="component" value="Unassembled WGS sequence"/>
</dbReference>
<feature type="region of interest" description="Disordered" evidence="1">
    <location>
        <begin position="1"/>
        <end position="21"/>
    </location>
</feature>
<comment type="caution">
    <text evidence="3">The sequence shown here is derived from an EMBL/GenBank/DDBJ whole genome shotgun (WGS) entry which is preliminary data.</text>
</comment>
<feature type="region of interest" description="Disordered" evidence="1">
    <location>
        <begin position="158"/>
        <end position="213"/>
    </location>
</feature>
<feature type="compositionally biased region" description="Gly residues" evidence="1">
    <location>
        <begin position="196"/>
        <end position="205"/>
    </location>
</feature>
<accession>A0A427B341</accession>
<dbReference type="AlphaFoldDB" id="A0A427B341"/>
<keyword evidence="2" id="KW-0472">Membrane</keyword>
<protein>
    <submittedName>
        <fullName evidence="3">Uncharacterized protein</fullName>
    </submittedName>
</protein>
<feature type="transmembrane region" description="Helical" evidence="2">
    <location>
        <begin position="278"/>
        <end position="297"/>
    </location>
</feature>
<sequence length="306" mass="32956">MTNQMRGRKKKNTNQFEEPPADLFRQHDIGGRVAVALEEHRRRSLRDFHGAVGDDRALPPASYEKPIPRLGFLTLIVRSYSGFGCAPVVLRGLLTKRRWTVNVGAPGLTTKKKMTVTATIENGVDLGVLGHSDDVGAKARLGIGTGITISRRGASVKESTGGRLCSGEGGVQGGARSTMTGRRTIAERVEEKREGGGGGGVSTEGGKGKGRNTRTHVEDMLDSCHCPAAYSCSVDAFECPSPNVLLNKELNNHNSVRLPQSAERESPKMILYISMHTYILKLCEAVGLCFTLSYSVFTSGLGLLEL</sequence>
<evidence type="ECO:0000256" key="2">
    <source>
        <dbReference type="SAM" id="Phobius"/>
    </source>
</evidence>